<dbReference type="Pfam" id="PF00612">
    <property type="entry name" value="IQ"/>
    <property type="match status" value="1"/>
</dbReference>
<dbReference type="PANTHER" id="PTHR21074:SF0">
    <property type="entry name" value="IQ AND UBIQUITIN-LIKE DOMAIN-CONTAINING PROTEIN"/>
    <property type="match status" value="1"/>
</dbReference>
<dbReference type="AlphaFoldDB" id="A0A9W7BW33"/>
<dbReference type="InterPro" id="IPR000048">
    <property type="entry name" value="IQ_motif_EF-hand-BS"/>
</dbReference>
<feature type="domain" description="IQ motif and ubiquitin-like" evidence="1">
    <location>
        <begin position="273"/>
        <end position="406"/>
    </location>
</feature>
<sequence>MSTNQQDDGFLPPIATAEPAFPAYADPSYVMPNEISVSAQLDDGTKSTFAVTIEKLPQESVKSYYGGYRHKHTGVTYHHSAAQTEKLAKVYKDVSNLRNRDTQTYAVITKSTQLVREAGTQMKRKDLHLDESGNVEIESKPYFSSNQLLELQRQKTLTIQCYWRGYIARKLAWARRDEIYQAHLARIKASEDVVKDAAVKQKREIERRMNPRSVKDFEILFNELETWRQAEHHKIRESDETPENKKLLVADLLAKETKLLQTIDKLKAKALKSGKEKRVSQMIERMSEPKAWEQSDGIAIEVETPFTTRAKELAQLYTSLKTALVSTDERLDVLLNIKWTVNEFDCALTRDIVELIDREADLLNRGRGEATLSGLRVRLNNMFLQFIETPEFNPEASRFLKVPNGFEAEPLFKTLAAPSNWVD</sequence>
<comment type="caution">
    <text evidence="2">The sequence shown here is derived from an EMBL/GenBank/DDBJ whole genome shotgun (WGS) entry which is preliminary data.</text>
</comment>
<dbReference type="EMBL" id="BLQM01000569">
    <property type="protein sequence ID" value="GMH94719.1"/>
    <property type="molecule type" value="Genomic_DNA"/>
</dbReference>
<evidence type="ECO:0000259" key="1">
    <source>
        <dbReference type="Pfam" id="PF25805"/>
    </source>
</evidence>
<dbReference type="InterPro" id="IPR057887">
    <property type="entry name" value="IQUB_helical"/>
</dbReference>
<evidence type="ECO:0000313" key="2">
    <source>
        <dbReference type="EMBL" id="GMH94719.1"/>
    </source>
</evidence>
<gene>
    <name evidence="2" type="ORF">TL16_g12985</name>
</gene>
<dbReference type="PROSITE" id="PS50096">
    <property type="entry name" value="IQ"/>
    <property type="match status" value="1"/>
</dbReference>
<proteinExistence type="predicted"/>
<accession>A0A9W7BW33</accession>
<dbReference type="Proteomes" id="UP001162640">
    <property type="component" value="Unassembled WGS sequence"/>
</dbReference>
<evidence type="ECO:0000313" key="3">
    <source>
        <dbReference type="Proteomes" id="UP001162640"/>
    </source>
</evidence>
<dbReference type="Pfam" id="PF25805">
    <property type="entry name" value="IQUB"/>
    <property type="match status" value="1"/>
</dbReference>
<dbReference type="InterPro" id="IPR037695">
    <property type="entry name" value="IQUB"/>
</dbReference>
<name>A0A9W7BW33_9STRA</name>
<dbReference type="PANTHER" id="PTHR21074">
    <property type="entry name" value="IQ AND UBIQUITIN-LIKE DOMAIN-CONTAINING PROTEIN"/>
    <property type="match status" value="1"/>
</dbReference>
<organism evidence="2 3">
    <name type="scientific">Triparma laevis f. inornata</name>
    <dbReference type="NCBI Taxonomy" id="1714386"/>
    <lineage>
        <taxon>Eukaryota</taxon>
        <taxon>Sar</taxon>
        <taxon>Stramenopiles</taxon>
        <taxon>Ochrophyta</taxon>
        <taxon>Bolidophyceae</taxon>
        <taxon>Parmales</taxon>
        <taxon>Triparmaceae</taxon>
        <taxon>Triparma</taxon>
    </lineage>
</organism>
<protein>
    <recommendedName>
        <fullName evidence="1">IQ motif and ubiquitin-like domain-containing protein</fullName>
    </recommendedName>
</protein>
<reference evidence="3" key="1">
    <citation type="journal article" date="2023" name="Commun. Biol.">
        <title>Genome analysis of Parmales, the sister group of diatoms, reveals the evolutionary specialization of diatoms from phago-mixotrophs to photoautotrophs.</title>
        <authorList>
            <person name="Ban H."/>
            <person name="Sato S."/>
            <person name="Yoshikawa S."/>
            <person name="Yamada K."/>
            <person name="Nakamura Y."/>
            <person name="Ichinomiya M."/>
            <person name="Sato N."/>
            <person name="Blanc-Mathieu R."/>
            <person name="Endo H."/>
            <person name="Kuwata A."/>
            <person name="Ogata H."/>
        </authorList>
    </citation>
    <scope>NUCLEOTIDE SEQUENCE [LARGE SCALE GENOMIC DNA]</scope>
</reference>